<dbReference type="PANTHER" id="PTHR31061">
    <property type="entry name" value="LD22376P"/>
    <property type="match status" value="1"/>
</dbReference>
<feature type="transmembrane region" description="Helical" evidence="1">
    <location>
        <begin position="377"/>
        <end position="395"/>
    </location>
</feature>
<protein>
    <submittedName>
        <fullName evidence="3">Heparan-alpha-glucosaminide N-acetyltransferase domain-containing protein</fullName>
    </submittedName>
</protein>
<feature type="transmembrane region" description="Helical" evidence="1">
    <location>
        <begin position="284"/>
        <end position="303"/>
    </location>
</feature>
<keyword evidence="4" id="KW-1185">Reference proteome</keyword>
<evidence type="ECO:0000256" key="1">
    <source>
        <dbReference type="SAM" id="Phobius"/>
    </source>
</evidence>
<feature type="domain" description="Heparan-alpha-glucosaminide N-acetyltransferase catalytic" evidence="2">
    <location>
        <begin position="4"/>
        <end position="242"/>
    </location>
</feature>
<feature type="transmembrane region" description="Helical" evidence="1">
    <location>
        <begin position="150"/>
        <end position="171"/>
    </location>
</feature>
<dbReference type="PANTHER" id="PTHR31061:SF24">
    <property type="entry name" value="LD22376P"/>
    <property type="match status" value="1"/>
</dbReference>
<feature type="transmembrane region" description="Helical" evidence="1">
    <location>
        <begin position="249"/>
        <end position="272"/>
    </location>
</feature>
<name>A0ABV0BTD4_9SPHI</name>
<feature type="transmembrane region" description="Helical" evidence="1">
    <location>
        <begin position="208"/>
        <end position="228"/>
    </location>
</feature>
<evidence type="ECO:0000313" key="3">
    <source>
        <dbReference type="EMBL" id="MEN5378036.1"/>
    </source>
</evidence>
<organism evidence="3 4">
    <name type="scientific">Sphingobacterium kitahiroshimense</name>
    <dbReference type="NCBI Taxonomy" id="470446"/>
    <lineage>
        <taxon>Bacteria</taxon>
        <taxon>Pseudomonadati</taxon>
        <taxon>Bacteroidota</taxon>
        <taxon>Sphingobacteriia</taxon>
        <taxon>Sphingobacteriales</taxon>
        <taxon>Sphingobacteriaceae</taxon>
        <taxon>Sphingobacterium</taxon>
    </lineage>
</organism>
<feature type="transmembrane region" description="Helical" evidence="1">
    <location>
        <begin position="48"/>
        <end position="68"/>
    </location>
</feature>
<evidence type="ECO:0000259" key="2">
    <source>
        <dbReference type="Pfam" id="PF07786"/>
    </source>
</evidence>
<evidence type="ECO:0000313" key="4">
    <source>
        <dbReference type="Proteomes" id="UP001409291"/>
    </source>
</evidence>
<keyword evidence="1" id="KW-1133">Transmembrane helix</keyword>
<feature type="transmembrane region" description="Helical" evidence="1">
    <location>
        <begin position="80"/>
        <end position="102"/>
    </location>
</feature>
<comment type="caution">
    <text evidence="3">The sequence shown here is derived from an EMBL/GenBank/DDBJ whole genome shotgun (WGS) entry which is preliminary data.</text>
</comment>
<dbReference type="EMBL" id="JBDJNQ010000005">
    <property type="protein sequence ID" value="MEN5378036.1"/>
    <property type="molecule type" value="Genomic_DNA"/>
</dbReference>
<keyword evidence="1" id="KW-0472">Membrane</keyword>
<gene>
    <name evidence="3" type="ORF">ABE541_12275</name>
</gene>
<sequence length="404" mass="45325">MKQRYYSLDVFRGATVALMIMVNNPGTWAHMFAPLKHAGWHGCSPTDLVFPFFLFAVGNAMSFVIPRLQEAGDAVFWKKVIKRTVLIFAIGLFLNWAPFVQWDGDTLGLKHWVNPNNPEKGIRILGVLQRIALAYCFASILAYYFKEKALIWISAVMLLAYWAICAFAGQAGDPYSLAGWFGTPIDIQLLGVAHIYKGEGVPFDPEGLMSTLPTIVQVVFGYLAGTYIKKQGQVDWLWSKVPESKEPHFKLLSGLFVTGFILVVLAWIWSLGFPINKKIWTSSYVLYTTGLGIMTIGGMIWFVEVQGVKNGLTKFFDVFGKNPLFIFVLSGVLPRLVGLIRIPDGVGDDGTVLYTNAFTWFYTTICKPLPGPPEVGSFFYSLCFLALMWGICYYLDKKKIYVKV</sequence>
<feature type="transmembrane region" description="Helical" evidence="1">
    <location>
        <begin position="122"/>
        <end position="143"/>
    </location>
</feature>
<proteinExistence type="predicted"/>
<dbReference type="InterPro" id="IPR012429">
    <property type="entry name" value="HGSNAT_cat"/>
</dbReference>
<accession>A0ABV0BTD4</accession>
<reference evidence="3 4" key="1">
    <citation type="submission" date="2024-04" db="EMBL/GenBank/DDBJ databases">
        <title>WGS of bacteria from Torrens River.</title>
        <authorList>
            <person name="Wyrsch E.R."/>
            <person name="Drigo B."/>
        </authorList>
    </citation>
    <scope>NUCLEOTIDE SEQUENCE [LARGE SCALE GENOMIC DNA]</scope>
    <source>
        <strain evidence="3 4">TWI391</strain>
    </source>
</reference>
<dbReference type="RefSeq" id="WP_208700268.1">
    <property type="nucleotide sequence ID" value="NZ_JBDJNQ010000005.1"/>
</dbReference>
<dbReference type="Pfam" id="PF07786">
    <property type="entry name" value="HGSNAT_cat"/>
    <property type="match status" value="1"/>
</dbReference>
<feature type="transmembrane region" description="Helical" evidence="1">
    <location>
        <begin position="10"/>
        <end position="28"/>
    </location>
</feature>
<keyword evidence="1" id="KW-0812">Transmembrane</keyword>
<feature type="transmembrane region" description="Helical" evidence="1">
    <location>
        <begin position="324"/>
        <end position="342"/>
    </location>
</feature>
<dbReference type="Proteomes" id="UP001409291">
    <property type="component" value="Unassembled WGS sequence"/>
</dbReference>